<evidence type="ECO:0000256" key="6">
    <source>
        <dbReference type="SAM" id="Phobius"/>
    </source>
</evidence>
<dbReference type="EMBL" id="JACZDF010000003">
    <property type="protein sequence ID" value="MBD9699199.1"/>
    <property type="molecule type" value="Genomic_DNA"/>
</dbReference>
<dbReference type="SUPFAM" id="SSF49313">
    <property type="entry name" value="Cadherin-like"/>
    <property type="match status" value="2"/>
</dbReference>
<feature type="compositionally biased region" description="Acidic residues" evidence="5">
    <location>
        <begin position="1029"/>
        <end position="1047"/>
    </location>
</feature>
<sequence>MHVTRGYRSTARAALAVLLAIGMSAVAVPATAVGAVAFDDFAGTVRDARSVATVGDSTFGESGGFGVVRLNKGGSNETPLVALTYTMSPTDLLASTNGQLFLDLFDVEGGRDYMALSITARVTDDNGGTSTYNSGIGPTPSHGFVFNYACASGQTACFKGNADLGNITQLTVEFRHGNGNASAPAVTFRIADITSTPLGGARPAAPTPTVVGANPILISADARTVSWDVEMRSGVGPASLTGPPSAAGVSGGGTVTVVGNVLRVTSDVTGSAVGTLTLVVPPGVATDTWGQPSVGATLQVQYVRMAAPSWSSAAQLRGALVNEPLPSALERWVRASGATSLTHAISSGSLPSGISLSTAGLLQGTPTSAGTFAFTVAATDTYGVTREKSFTLTVLMQVPVPSTSLTVLAGGPVDRNAGWVPAGSTVSIEPAIDGIDVDVRGGSIHVSGAIPEPGTFTSEIVVRQTVGPDTIIVGRGDLEIRAGAAPVITVTPPTGLRVGYPVDVVVASSSVPVTGFGAPAGLTLVGTTELRLVGTPTVAGPATLIFTAQNDFGLGSELLQLAVGAPTRPEVEVVPQAGATPQVALDGSTLRYDLTFTRDGQQWPVTGLDANDIVVSGATVRDLDVTGSGSAYTVALDLEDWTGSDVVVTVRDGAVFDQFGATNGAGSATVTPWAEPVFTKVPADATVRAGDPVSWDVVATGLPVPPLEIGSPLPPGLTFTTGADGTATIAGTPTTAGTYDVTVRAMHAVAPVSRTVRIVVEAPRATTTVTPAGGAAQSVHPGATVLFDVVQDAAGRAPVAGAEGLDADDVTTSGVDVAGVVVTPTATGHTIAVTLAPGAVDGELVVEVREGATVDPWGATSLPGSARVRLVVTEAPTVVGVTPGKGLSGAGTAADPIRVPATGEVSFTAAFAGRPAPDVTLVSVAPVLATAPASVAFGVRALSAPTTLLGLTLTDHGDGTATIAGTLRTAGVFDVVVRGTNAAGAVDRTVRLAVAAPAVVPTPEPSDGATDEPSDDATDGPTGEPSGEPTDDATDEPTGEPTDDATDEPTNGTTDEPTPEATAAPDEDDLPATGASGLVGLGLAAALVAAGVLVLVARRRTV</sequence>
<evidence type="ECO:0000313" key="9">
    <source>
        <dbReference type="EMBL" id="MBD9699199.1"/>
    </source>
</evidence>
<dbReference type="InterPro" id="IPR013783">
    <property type="entry name" value="Ig-like_fold"/>
</dbReference>
<dbReference type="RefSeq" id="WP_192279074.1">
    <property type="nucleotide sequence ID" value="NZ_JACZDF010000003.1"/>
</dbReference>
<proteinExistence type="predicted"/>
<keyword evidence="3 7" id="KW-0732">Signal</keyword>
<accession>A0ABR9DPZ5</accession>
<keyword evidence="2" id="KW-0964">Secreted</keyword>
<evidence type="ECO:0000256" key="4">
    <source>
        <dbReference type="ARBA" id="ARBA00023088"/>
    </source>
</evidence>
<evidence type="ECO:0000256" key="3">
    <source>
        <dbReference type="ARBA" id="ARBA00022729"/>
    </source>
</evidence>
<gene>
    <name evidence="9" type="ORF">IGS67_06795</name>
</gene>
<keyword evidence="4" id="KW-0572">Peptidoglycan-anchor</keyword>
<dbReference type="PROSITE" id="PS50847">
    <property type="entry name" value="GRAM_POS_ANCHORING"/>
    <property type="match status" value="1"/>
</dbReference>
<evidence type="ECO:0000256" key="1">
    <source>
        <dbReference type="ARBA" id="ARBA00022512"/>
    </source>
</evidence>
<feature type="compositionally biased region" description="Low complexity" evidence="5">
    <location>
        <begin position="1053"/>
        <end position="1064"/>
    </location>
</feature>
<feature type="domain" description="Gram-positive cocci surface proteins LPxTG" evidence="8">
    <location>
        <begin position="1070"/>
        <end position="1102"/>
    </location>
</feature>
<dbReference type="Pfam" id="PF05345">
    <property type="entry name" value="He_PIG"/>
    <property type="match status" value="2"/>
</dbReference>
<evidence type="ECO:0000313" key="10">
    <source>
        <dbReference type="Proteomes" id="UP000642107"/>
    </source>
</evidence>
<dbReference type="Proteomes" id="UP000642107">
    <property type="component" value="Unassembled WGS sequence"/>
</dbReference>
<keyword evidence="6" id="KW-0472">Membrane</keyword>
<feature type="compositionally biased region" description="Acidic residues" evidence="5">
    <location>
        <begin position="1009"/>
        <end position="1018"/>
    </location>
</feature>
<comment type="caution">
    <text evidence="9">The sequence shown here is derived from an EMBL/GenBank/DDBJ whole genome shotgun (WGS) entry which is preliminary data.</text>
</comment>
<dbReference type="Pfam" id="PF00746">
    <property type="entry name" value="Gram_pos_anchor"/>
    <property type="match status" value="1"/>
</dbReference>
<evidence type="ECO:0000256" key="5">
    <source>
        <dbReference type="SAM" id="MobiDB-lite"/>
    </source>
</evidence>
<feature type="chain" id="PRO_5046304957" description="Gram-positive cocci surface proteins LPxTG domain-containing protein" evidence="7">
    <location>
        <begin position="28"/>
        <end position="1102"/>
    </location>
</feature>
<evidence type="ECO:0000256" key="7">
    <source>
        <dbReference type="SAM" id="SignalP"/>
    </source>
</evidence>
<reference evidence="9 10" key="1">
    <citation type="submission" date="2020-09" db="EMBL/GenBank/DDBJ databases">
        <title>Flavimobilis rhizosphaerae sp. nov., isolated from rhizosphere soil of Spartina alterniflora.</title>
        <authorList>
            <person name="Hanqin C."/>
        </authorList>
    </citation>
    <scope>NUCLEOTIDE SEQUENCE [LARGE SCALE GENOMIC DNA]</scope>
    <source>
        <strain evidence="9 10">GY 10621</strain>
    </source>
</reference>
<evidence type="ECO:0000259" key="8">
    <source>
        <dbReference type="PROSITE" id="PS50847"/>
    </source>
</evidence>
<feature type="region of interest" description="Disordered" evidence="5">
    <location>
        <begin position="997"/>
        <end position="1073"/>
    </location>
</feature>
<name>A0ABR9DPZ5_9MICO</name>
<dbReference type="Gene3D" id="2.60.40.10">
    <property type="entry name" value="Immunoglobulins"/>
    <property type="match status" value="2"/>
</dbReference>
<evidence type="ECO:0000256" key="2">
    <source>
        <dbReference type="ARBA" id="ARBA00022525"/>
    </source>
</evidence>
<keyword evidence="6" id="KW-1133">Transmembrane helix</keyword>
<dbReference type="InterPro" id="IPR015919">
    <property type="entry name" value="Cadherin-like_sf"/>
</dbReference>
<keyword evidence="1" id="KW-0134">Cell wall</keyword>
<keyword evidence="10" id="KW-1185">Reference proteome</keyword>
<dbReference type="InterPro" id="IPR019931">
    <property type="entry name" value="LPXTG_anchor"/>
</dbReference>
<keyword evidence="6" id="KW-0812">Transmembrane</keyword>
<feature type="transmembrane region" description="Helical" evidence="6">
    <location>
        <begin position="1078"/>
        <end position="1097"/>
    </location>
</feature>
<organism evidence="9 10">
    <name type="scientific">Flavimobilis rhizosphaerae</name>
    <dbReference type="NCBI Taxonomy" id="2775421"/>
    <lineage>
        <taxon>Bacteria</taxon>
        <taxon>Bacillati</taxon>
        <taxon>Actinomycetota</taxon>
        <taxon>Actinomycetes</taxon>
        <taxon>Micrococcales</taxon>
        <taxon>Jonesiaceae</taxon>
        <taxon>Flavimobilis</taxon>
    </lineage>
</organism>
<feature type="signal peptide" evidence="7">
    <location>
        <begin position="1"/>
        <end position="27"/>
    </location>
</feature>
<protein>
    <recommendedName>
        <fullName evidence="8">Gram-positive cocci surface proteins LPxTG domain-containing protein</fullName>
    </recommendedName>
</protein>